<feature type="region of interest" description="Disordered" evidence="1">
    <location>
        <begin position="102"/>
        <end position="154"/>
    </location>
</feature>
<dbReference type="AlphaFoldDB" id="A0A2K3PN83"/>
<reference evidence="3 4" key="1">
    <citation type="journal article" date="2014" name="Am. J. Bot.">
        <title>Genome assembly and annotation for red clover (Trifolium pratense; Fabaceae).</title>
        <authorList>
            <person name="Istvanek J."/>
            <person name="Jaros M."/>
            <person name="Krenek A."/>
            <person name="Repkova J."/>
        </authorList>
    </citation>
    <scope>NUCLEOTIDE SEQUENCE [LARGE SCALE GENOMIC DNA]</scope>
    <source>
        <strain evidence="4">cv. Tatra</strain>
        <tissue evidence="3">Young leaves</tissue>
    </source>
</reference>
<dbReference type="Proteomes" id="UP000236291">
    <property type="component" value="Unassembled WGS sequence"/>
</dbReference>
<accession>A0A2K3PN83</accession>
<dbReference type="PANTHER" id="PTHR15503:SF22">
    <property type="entry name" value="TRANSPOSON TY3-I GAG POLYPROTEIN"/>
    <property type="match status" value="1"/>
</dbReference>
<dbReference type="InterPro" id="IPR005162">
    <property type="entry name" value="Retrotrans_gag_dom"/>
</dbReference>
<dbReference type="CDD" id="cd00303">
    <property type="entry name" value="retropepsin_like"/>
    <property type="match status" value="1"/>
</dbReference>
<sequence length="388" mass="42937">MEGSTIHWFNLLLETEDDLSWIKLKKALIARYGGRRLENPFEELSALKQTGSVEDYVEAFELLSSQVGRLLEEQYLGYFMKELKEEDDDGERRIGKKIGGERMGRSDWFGPNSNRSGSGSIHKESKPNLSQKSGSHSFSNTNSSSSLASTGRKLENDIRSSSWKGIRSIQSDEVIETRAKGLCFKCGGKWHPTQHKCPEKALRVLILGEGETVNEDGEIVAMEEAISDDEKEVECKSMGILGSMGGHRTMKIEGRIAEIDVLVLIVSGATHNFISPQISTALGLTITPMAEKHIKLGDGHKIVSKGICKGIKVQLGQIEVTVDAWVLELGGLDMVLGVSWLSTLGKVVMDWKSLSMQFLHDSKMVKLQGQGNNQGSYLNSFLEDKQMK</sequence>
<name>A0A2K3PN83_TRIPR</name>
<dbReference type="InterPro" id="IPR032567">
    <property type="entry name" value="RTL1-rel"/>
</dbReference>
<dbReference type="Pfam" id="PF03732">
    <property type="entry name" value="Retrotrans_gag"/>
    <property type="match status" value="1"/>
</dbReference>
<dbReference type="PANTHER" id="PTHR15503">
    <property type="entry name" value="LDOC1 RELATED"/>
    <property type="match status" value="1"/>
</dbReference>
<feature type="domain" description="Retrotransposon gag" evidence="2">
    <location>
        <begin position="2"/>
        <end position="81"/>
    </location>
</feature>
<dbReference type="Pfam" id="PF08284">
    <property type="entry name" value="RVP_2"/>
    <property type="match status" value="1"/>
</dbReference>
<protein>
    <recommendedName>
        <fullName evidence="2">Retrotransposon gag domain-containing protein</fullName>
    </recommendedName>
</protein>
<comment type="caution">
    <text evidence="3">The sequence shown here is derived from an EMBL/GenBank/DDBJ whole genome shotgun (WGS) entry which is preliminary data.</text>
</comment>
<proteinExistence type="predicted"/>
<evidence type="ECO:0000256" key="1">
    <source>
        <dbReference type="SAM" id="MobiDB-lite"/>
    </source>
</evidence>
<evidence type="ECO:0000313" key="4">
    <source>
        <dbReference type="Proteomes" id="UP000236291"/>
    </source>
</evidence>
<gene>
    <name evidence="3" type="ORF">L195_g013477</name>
</gene>
<evidence type="ECO:0000259" key="2">
    <source>
        <dbReference type="Pfam" id="PF03732"/>
    </source>
</evidence>
<evidence type="ECO:0000313" key="3">
    <source>
        <dbReference type="EMBL" id="PNY16752.1"/>
    </source>
</evidence>
<feature type="compositionally biased region" description="Low complexity" evidence="1">
    <location>
        <begin position="133"/>
        <end position="149"/>
    </location>
</feature>
<reference evidence="3 4" key="2">
    <citation type="journal article" date="2017" name="Front. Plant Sci.">
        <title>Gene Classification and Mining of Molecular Markers Useful in Red Clover (Trifolium pratense) Breeding.</title>
        <authorList>
            <person name="Istvanek J."/>
            <person name="Dluhosova J."/>
            <person name="Dluhos P."/>
            <person name="Patkova L."/>
            <person name="Nedelnik J."/>
            <person name="Repkova J."/>
        </authorList>
    </citation>
    <scope>NUCLEOTIDE SEQUENCE [LARGE SCALE GENOMIC DNA]</scope>
    <source>
        <strain evidence="4">cv. Tatra</strain>
        <tissue evidence="3">Young leaves</tissue>
    </source>
</reference>
<dbReference type="Gene3D" id="2.40.70.10">
    <property type="entry name" value="Acid Proteases"/>
    <property type="match status" value="1"/>
</dbReference>
<dbReference type="InterPro" id="IPR021109">
    <property type="entry name" value="Peptidase_aspartic_dom_sf"/>
</dbReference>
<dbReference type="EMBL" id="ASHM01008778">
    <property type="protein sequence ID" value="PNY16752.1"/>
    <property type="molecule type" value="Genomic_DNA"/>
</dbReference>
<organism evidence="3 4">
    <name type="scientific">Trifolium pratense</name>
    <name type="common">Red clover</name>
    <dbReference type="NCBI Taxonomy" id="57577"/>
    <lineage>
        <taxon>Eukaryota</taxon>
        <taxon>Viridiplantae</taxon>
        <taxon>Streptophyta</taxon>
        <taxon>Embryophyta</taxon>
        <taxon>Tracheophyta</taxon>
        <taxon>Spermatophyta</taxon>
        <taxon>Magnoliopsida</taxon>
        <taxon>eudicotyledons</taxon>
        <taxon>Gunneridae</taxon>
        <taxon>Pentapetalae</taxon>
        <taxon>rosids</taxon>
        <taxon>fabids</taxon>
        <taxon>Fabales</taxon>
        <taxon>Fabaceae</taxon>
        <taxon>Papilionoideae</taxon>
        <taxon>50 kb inversion clade</taxon>
        <taxon>NPAAA clade</taxon>
        <taxon>Hologalegina</taxon>
        <taxon>IRL clade</taxon>
        <taxon>Trifolieae</taxon>
        <taxon>Trifolium</taxon>
    </lineage>
</organism>